<dbReference type="RefSeq" id="WP_078767087.1">
    <property type="nucleotide sequence ID" value="NZ_FUXZ01000016.1"/>
</dbReference>
<organism evidence="9 10">
    <name type="scientific">Eubacterium uniforme</name>
    <dbReference type="NCBI Taxonomy" id="39495"/>
    <lineage>
        <taxon>Bacteria</taxon>
        <taxon>Bacillati</taxon>
        <taxon>Bacillota</taxon>
        <taxon>Clostridia</taxon>
        <taxon>Eubacteriales</taxon>
        <taxon>Eubacteriaceae</taxon>
        <taxon>Eubacterium</taxon>
    </lineage>
</organism>
<dbReference type="GO" id="GO:0030246">
    <property type="term" value="F:carbohydrate binding"/>
    <property type="evidence" value="ECO:0007669"/>
    <property type="project" value="InterPro"/>
</dbReference>
<dbReference type="EC" id="3.2.1.23" evidence="3 7"/>
<dbReference type="InterPro" id="IPR050347">
    <property type="entry name" value="Bact_Beta-galactosidase"/>
</dbReference>
<dbReference type="SUPFAM" id="SSF49303">
    <property type="entry name" value="beta-Galactosidase/glucuronidase domain"/>
    <property type="match status" value="3"/>
</dbReference>
<dbReference type="SUPFAM" id="SSF74650">
    <property type="entry name" value="Galactose mutarotase-like"/>
    <property type="match status" value="1"/>
</dbReference>
<dbReference type="InterPro" id="IPR004199">
    <property type="entry name" value="B-gal_small/dom_5"/>
</dbReference>
<dbReference type="GO" id="GO:0009341">
    <property type="term" value="C:beta-galactosidase complex"/>
    <property type="evidence" value="ECO:0007669"/>
    <property type="project" value="InterPro"/>
</dbReference>
<dbReference type="Gene3D" id="2.70.98.10">
    <property type="match status" value="1"/>
</dbReference>
<dbReference type="EMBL" id="FUXZ01000016">
    <property type="protein sequence ID" value="SKA71785.1"/>
    <property type="molecule type" value="Genomic_DNA"/>
</dbReference>
<dbReference type="PROSITE" id="PS00719">
    <property type="entry name" value="GLYCOSYL_HYDROL_F2_1"/>
    <property type="match status" value="1"/>
</dbReference>
<dbReference type="InterPro" id="IPR013783">
    <property type="entry name" value="Ig-like_fold"/>
</dbReference>
<evidence type="ECO:0000313" key="10">
    <source>
        <dbReference type="Proteomes" id="UP000190814"/>
    </source>
</evidence>
<proteinExistence type="inferred from homology"/>
<dbReference type="Pfam" id="PF16353">
    <property type="entry name" value="LacZ_4"/>
    <property type="match status" value="1"/>
</dbReference>
<dbReference type="GO" id="GO:0004565">
    <property type="term" value="F:beta-galactosidase activity"/>
    <property type="evidence" value="ECO:0007669"/>
    <property type="project" value="UniProtKB-EC"/>
</dbReference>
<dbReference type="Pfam" id="PF02837">
    <property type="entry name" value="Glyco_hydro_2_N"/>
    <property type="match status" value="1"/>
</dbReference>
<reference evidence="9 10" key="1">
    <citation type="submission" date="2017-02" db="EMBL/GenBank/DDBJ databases">
        <authorList>
            <person name="Peterson S.W."/>
        </authorList>
    </citation>
    <scope>NUCLEOTIDE SEQUENCE [LARGE SCALE GENOMIC DNA]</scope>
    <source>
        <strain evidence="9 10">ATCC 35992</strain>
    </source>
</reference>
<dbReference type="Pfam" id="PF02929">
    <property type="entry name" value="Bgal_small_N"/>
    <property type="match status" value="1"/>
</dbReference>
<dbReference type="GO" id="GO:0005990">
    <property type="term" value="P:lactose catabolic process"/>
    <property type="evidence" value="ECO:0007669"/>
    <property type="project" value="TreeGrafter"/>
</dbReference>
<protein>
    <recommendedName>
        <fullName evidence="3 7">Beta-galactosidase</fullName>
        <ecNumber evidence="3 7">3.2.1.23</ecNumber>
    </recommendedName>
    <alternativeName>
        <fullName evidence="6 7">Lactase</fullName>
    </alternativeName>
</protein>
<dbReference type="SUPFAM" id="SSF51445">
    <property type="entry name" value="(Trans)glycosidases"/>
    <property type="match status" value="1"/>
</dbReference>
<dbReference type="PRINTS" id="PR00132">
    <property type="entry name" value="GLHYDRLASE2"/>
</dbReference>
<evidence type="ECO:0000256" key="3">
    <source>
        <dbReference type="ARBA" id="ARBA00012756"/>
    </source>
</evidence>
<dbReference type="InterPro" id="IPR032312">
    <property type="entry name" value="LacZ_4"/>
</dbReference>
<evidence type="ECO:0000259" key="8">
    <source>
        <dbReference type="SMART" id="SM01038"/>
    </source>
</evidence>
<dbReference type="Gene3D" id="2.60.120.260">
    <property type="entry name" value="Galactose-binding domain-like"/>
    <property type="match status" value="1"/>
</dbReference>
<name>A0A1T4W411_9FIRM</name>
<keyword evidence="5 7" id="KW-0326">Glycosidase</keyword>
<evidence type="ECO:0000256" key="1">
    <source>
        <dbReference type="ARBA" id="ARBA00001412"/>
    </source>
</evidence>
<dbReference type="InterPro" id="IPR011013">
    <property type="entry name" value="Gal_mutarotase_sf_dom"/>
</dbReference>
<dbReference type="InterPro" id="IPR006101">
    <property type="entry name" value="Glyco_hydro_2"/>
</dbReference>
<dbReference type="AlphaFoldDB" id="A0A1T4W411"/>
<dbReference type="InterPro" id="IPR017853">
    <property type="entry name" value="GH"/>
</dbReference>
<dbReference type="Proteomes" id="UP000190814">
    <property type="component" value="Unassembled WGS sequence"/>
</dbReference>
<comment type="catalytic activity">
    <reaction evidence="1 7">
        <text>Hydrolysis of terminal non-reducing beta-D-galactose residues in beta-D-galactosides.</text>
        <dbReference type="EC" id="3.2.1.23"/>
    </reaction>
</comment>
<dbReference type="Gene3D" id="3.20.20.80">
    <property type="entry name" value="Glycosidases"/>
    <property type="match status" value="1"/>
</dbReference>
<keyword evidence="4 7" id="KW-0378">Hydrolase</keyword>
<evidence type="ECO:0000256" key="7">
    <source>
        <dbReference type="RuleBase" id="RU361154"/>
    </source>
</evidence>
<dbReference type="Gene3D" id="2.60.40.10">
    <property type="entry name" value="Immunoglobulins"/>
    <property type="match status" value="2"/>
</dbReference>
<evidence type="ECO:0000256" key="5">
    <source>
        <dbReference type="ARBA" id="ARBA00023295"/>
    </source>
</evidence>
<dbReference type="InterPro" id="IPR008979">
    <property type="entry name" value="Galactose-bd-like_sf"/>
</dbReference>
<dbReference type="SMART" id="SM01038">
    <property type="entry name" value="Bgal_small_N"/>
    <property type="match status" value="1"/>
</dbReference>
<dbReference type="PANTHER" id="PTHR46323">
    <property type="entry name" value="BETA-GALACTOSIDASE"/>
    <property type="match status" value="1"/>
</dbReference>
<evidence type="ECO:0000313" key="9">
    <source>
        <dbReference type="EMBL" id="SKA71785.1"/>
    </source>
</evidence>
<dbReference type="SUPFAM" id="SSF49785">
    <property type="entry name" value="Galactose-binding domain-like"/>
    <property type="match status" value="1"/>
</dbReference>
<comment type="similarity">
    <text evidence="2 7">Belongs to the glycosyl hydrolase 2 family.</text>
</comment>
<accession>A0A1T4W411</accession>
<dbReference type="InterPro" id="IPR023230">
    <property type="entry name" value="Glyco_hydro_2_CS"/>
</dbReference>
<dbReference type="InterPro" id="IPR006102">
    <property type="entry name" value="Ig-like_GH2"/>
</dbReference>
<dbReference type="Pfam" id="PF02836">
    <property type="entry name" value="Glyco_hydro_2_C"/>
    <property type="match status" value="1"/>
</dbReference>
<evidence type="ECO:0000256" key="2">
    <source>
        <dbReference type="ARBA" id="ARBA00007401"/>
    </source>
</evidence>
<sequence length="1118" mass="129343">MNKQEELKVVYDKNVYGINKLPYNSYFNVYKNMDEFKKKDSSLVKSLNGKWNVKYYDGKEEHTTEILDVTEEVVSVTTPQKEGKVNVPCNLELEGFGDMQYVNSQYPWDGHEDVKMGEFNFSANPYYELSREFLCPEKVDMKKPGAVLGFNKDYQYILDFEGVEGQTFIYINDQFVGYTENSFSPAKFDITKFIGPKNNILVRIYKRGTASYLEDQDFWRFTGIFRDVNLIKLPKANIFDVKVDYTLSDDYKNADVEVKLTWNEDVVVERFDEYNVGTDVEVYSDSVDIADLSEVEDGEGSYTMPELEDDDKEVKLQKSIKDVAKIVIDKKKEKKFHEFEYAYILNDGSQKEYGKASGDLFNFKIENPKLWSAETPFVYALIIKVKGEFDYIVSCEFGLTDFAMVDGVMKLNGKRIMFKGVDRHEFSGYSGRAITKEDMEWDVKFMKKNNINAVRTSHYPNSPYFYSLCNNYGIYVIDEANLETHGSWMQAQTINTERRIPGDDMSWMSLVLDRAKSLYERDKNQPCVLIWSCGNESNGGKVIFNMSEYFRKVDKKRLVHYEGIFHDRTYNATSDMESQMYTKPQDVEKYLNENPEKPFISCEYMHAMGNSLGGMKLYTDLEKYDKYQGGFIWDFIDQNIISKDGKVLFGGDFDDRPCDYNFCGDGIVFADRSSSPKVVEVKKLYQNIKITPDEDGVLIKNDNLFVDLSDYYFTLEILKNGIEQNLYMLESVGEGINVKPQSEQYFKYDAVIDYEVDYEEIVECFDFSNDEYEKPESDNEDKSPVKVDIDKEKYEYTFRVSAHLKNNTKWAEAGYEVAFGEYVCGNYKSKEIKTKKFKVIDGDYNIGVKGEGFSYLFSKQTGSICSIKKKDKEFLRLFPMPTYWRAITDNDRGNGLEYKSGIYKLASMTQIPIDMDVEAKEDRITINYTYKFWAVMDGVSTASYTVYTDGTIDVNMKYFGLPNGPSLPEFGLEIPIVKDIKDAWYYGYGPEENYIDRCNGVKLGLYDMDVNSNLTQYARPQECANRTGVRKLQIHNDESVALTFEMIDTPFEFSFLPNSTYEIDNAIHIHELPKSDCNTLKILAKQMGVGGDDSWGAPVHDEFLIDGSENLEFNFRIY</sequence>
<dbReference type="PANTHER" id="PTHR46323:SF2">
    <property type="entry name" value="BETA-GALACTOSIDASE"/>
    <property type="match status" value="1"/>
</dbReference>
<dbReference type="OrthoDB" id="9762066at2"/>
<gene>
    <name evidence="9" type="ORF">SAMN02745111_02263</name>
</gene>
<dbReference type="InterPro" id="IPR014718">
    <property type="entry name" value="GH-type_carb-bd"/>
</dbReference>
<evidence type="ECO:0000256" key="6">
    <source>
        <dbReference type="ARBA" id="ARBA00032230"/>
    </source>
</evidence>
<keyword evidence="10" id="KW-1185">Reference proteome</keyword>
<dbReference type="InterPro" id="IPR006104">
    <property type="entry name" value="Glyco_hydro_2_N"/>
</dbReference>
<dbReference type="Pfam" id="PF00703">
    <property type="entry name" value="Glyco_hydro_2"/>
    <property type="match status" value="1"/>
</dbReference>
<dbReference type="InterPro" id="IPR006103">
    <property type="entry name" value="Glyco_hydro_2_cat"/>
</dbReference>
<feature type="domain" description="Beta galactosidase small chain/" evidence="8">
    <location>
        <begin position="847"/>
        <end position="1118"/>
    </location>
</feature>
<dbReference type="STRING" id="39495.SAMN02745111_02263"/>
<dbReference type="InterPro" id="IPR036156">
    <property type="entry name" value="Beta-gal/glucu_dom_sf"/>
</dbReference>
<evidence type="ECO:0000256" key="4">
    <source>
        <dbReference type="ARBA" id="ARBA00022801"/>
    </source>
</evidence>